<dbReference type="InterPro" id="IPR001279">
    <property type="entry name" value="Metallo-B-lactamas"/>
</dbReference>
<dbReference type="Proteomes" id="UP000193100">
    <property type="component" value="Plasmid pSMR5"/>
</dbReference>
<geneLocation type="plasmid" evidence="4">
    <name>psmr5</name>
</geneLocation>
<dbReference type="InterPro" id="IPR036866">
    <property type="entry name" value="RibonucZ/Hydroxyglut_hydro"/>
</dbReference>
<keyword evidence="3" id="KW-0614">Plasmid</keyword>
<proteinExistence type="predicted"/>
<dbReference type="PANTHER" id="PTHR42663">
    <property type="entry name" value="HYDROLASE C777.06C-RELATED-RELATED"/>
    <property type="match status" value="1"/>
</dbReference>
<dbReference type="Gene3D" id="3.60.15.10">
    <property type="entry name" value="Ribonuclease Z/Hydroxyacylglutathione hydrolase-like"/>
    <property type="match status" value="1"/>
</dbReference>
<dbReference type="SMART" id="SM00849">
    <property type="entry name" value="Lactamase_B"/>
    <property type="match status" value="1"/>
</dbReference>
<dbReference type="Pfam" id="PF23023">
    <property type="entry name" value="Anti-Pycsar_Apyc1"/>
    <property type="match status" value="1"/>
</dbReference>
<gene>
    <name evidence="3" type="ORF">MARSALSMR5_04158</name>
</gene>
<reference evidence="3 4" key="1">
    <citation type="submission" date="2017-04" db="EMBL/GenBank/DDBJ databases">
        <title>Genome Sequence of Marinobacter salarius strain SMR5 Isolated from a culture of the Diatom Skeletonema marinoi.</title>
        <authorList>
            <person name="Topel M."/>
            <person name="Pinder M.I.M."/>
            <person name="Johansson O.N."/>
            <person name="Kourtchenko O."/>
            <person name="Godhe A."/>
            <person name="Clarke A.K."/>
        </authorList>
    </citation>
    <scope>NUCLEOTIDE SEQUENCE [LARGE SCALE GENOMIC DNA]</scope>
    <source>
        <strain evidence="3 4">SMR5</strain>
        <plasmid evidence="4">Plasmid psmr5</plasmid>
    </source>
</reference>
<accession>A0A1W6KFH3</accession>
<evidence type="ECO:0000313" key="3">
    <source>
        <dbReference type="EMBL" id="ARM86178.1"/>
    </source>
</evidence>
<evidence type="ECO:0000313" key="4">
    <source>
        <dbReference type="Proteomes" id="UP000193100"/>
    </source>
</evidence>
<name>A0A1W6KFH3_9GAMM</name>
<feature type="compositionally biased region" description="Polar residues" evidence="1">
    <location>
        <begin position="245"/>
        <end position="254"/>
    </location>
</feature>
<feature type="domain" description="Metallo-beta-lactamase" evidence="2">
    <location>
        <begin position="19"/>
        <end position="203"/>
    </location>
</feature>
<dbReference type="PANTHER" id="PTHR42663:SF6">
    <property type="entry name" value="HYDROLASE C777.06C-RELATED"/>
    <property type="match status" value="1"/>
</dbReference>
<dbReference type="EMBL" id="CP020932">
    <property type="protein sequence ID" value="ARM86178.1"/>
    <property type="molecule type" value="Genomic_DNA"/>
</dbReference>
<evidence type="ECO:0000256" key="1">
    <source>
        <dbReference type="SAM" id="MobiDB-lite"/>
    </source>
</evidence>
<feature type="region of interest" description="Disordered" evidence="1">
    <location>
        <begin position="223"/>
        <end position="270"/>
    </location>
</feature>
<dbReference type="AlphaFoldDB" id="A0A1W6KFH3"/>
<sequence>MTMTLEFLGSGGAHSEDLGNASALLHMPSNQHLMIDFGSETFFTVRRMGITPQAIFITHAHLDHIGGLERLFFQVAFSDQPLITMFVPVHLIARLHQVLAMAGTQVAEGGKNFWDCFHLIPVGDHFYYAGYRFSVFPVRHHFPGESFGLALAGHFVFTGDTRPIPEQLVAHGGRGELIFHDATMTSNPSHSGVDDISREYAYHNLLNRIVLYHFSNDGERKHAEKHGWKTAQPGSQYTLEAMRPTGNNEGADNSSHQKRPSLSVASPEGI</sequence>
<evidence type="ECO:0000259" key="2">
    <source>
        <dbReference type="SMART" id="SM00849"/>
    </source>
</evidence>
<organism evidence="3 4">
    <name type="scientific">Marinobacter salarius</name>
    <dbReference type="NCBI Taxonomy" id="1420917"/>
    <lineage>
        <taxon>Bacteria</taxon>
        <taxon>Pseudomonadati</taxon>
        <taxon>Pseudomonadota</taxon>
        <taxon>Gammaproteobacteria</taxon>
        <taxon>Pseudomonadales</taxon>
        <taxon>Marinobacteraceae</taxon>
        <taxon>Marinobacter</taxon>
    </lineage>
</organism>
<dbReference type="GeneID" id="77258062"/>
<protein>
    <submittedName>
        <fullName evidence="3">Ribonuclease Z</fullName>
    </submittedName>
</protein>
<dbReference type="RefSeq" id="WP_085682142.1">
    <property type="nucleotide sequence ID" value="NZ_CP020932.1"/>
</dbReference>
<dbReference type="SUPFAM" id="SSF56281">
    <property type="entry name" value="Metallo-hydrolase/oxidoreductase"/>
    <property type="match status" value="1"/>
</dbReference>